<sequence>MKDLGAQSNATDEEIITQVLGPERPGRVRTYGLGPSPTDVFGGGYRQSQEQTRIIQTQVQEQLNQYKAQMEMQMKEMMDAMLNQQKVQMEMQSTIQAQQARIEQLESQQAMGGPVAPAATHVHSQQQSHAYTSSFNCHRSSEEVSKS</sequence>
<evidence type="ECO:0000313" key="3">
    <source>
        <dbReference type="Proteomes" id="UP000593564"/>
    </source>
</evidence>
<dbReference type="Proteomes" id="UP000593564">
    <property type="component" value="Unassembled WGS sequence"/>
</dbReference>
<evidence type="ECO:0000313" key="2">
    <source>
        <dbReference type="EMBL" id="KAF5944816.1"/>
    </source>
</evidence>
<protein>
    <submittedName>
        <fullName evidence="2">Uncharacterized protein</fullName>
    </submittedName>
</protein>
<dbReference type="EMBL" id="JACBKZ010000008">
    <property type="protein sequence ID" value="KAF5944816.1"/>
    <property type="molecule type" value="Genomic_DNA"/>
</dbReference>
<feature type="region of interest" description="Disordered" evidence="1">
    <location>
        <begin position="1"/>
        <end position="46"/>
    </location>
</feature>
<evidence type="ECO:0000256" key="1">
    <source>
        <dbReference type="SAM" id="MobiDB-lite"/>
    </source>
</evidence>
<proteinExistence type="predicted"/>
<reference evidence="3" key="1">
    <citation type="journal article" date="2020" name="Nat. Commun.">
        <title>Genome assembly of wild tea tree DASZ reveals pedigree and selection history of tea varieties.</title>
        <authorList>
            <person name="Zhang W."/>
            <person name="Zhang Y."/>
            <person name="Qiu H."/>
            <person name="Guo Y."/>
            <person name="Wan H."/>
            <person name="Zhang X."/>
            <person name="Scossa F."/>
            <person name="Alseekh S."/>
            <person name="Zhang Q."/>
            <person name="Wang P."/>
            <person name="Xu L."/>
            <person name="Schmidt M.H."/>
            <person name="Jia X."/>
            <person name="Li D."/>
            <person name="Zhu A."/>
            <person name="Guo F."/>
            <person name="Chen W."/>
            <person name="Ni D."/>
            <person name="Usadel B."/>
            <person name="Fernie A.R."/>
            <person name="Wen W."/>
        </authorList>
    </citation>
    <scope>NUCLEOTIDE SEQUENCE [LARGE SCALE GENOMIC DNA]</scope>
    <source>
        <strain evidence="3">cv. G240</strain>
    </source>
</reference>
<gene>
    <name evidence="2" type="ORF">HYC85_018893</name>
</gene>
<keyword evidence="3" id="KW-1185">Reference proteome</keyword>
<feature type="region of interest" description="Disordered" evidence="1">
    <location>
        <begin position="105"/>
        <end position="147"/>
    </location>
</feature>
<accession>A0A7J7GZB3</accession>
<comment type="caution">
    <text evidence="2">The sequence shown here is derived from an EMBL/GenBank/DDBJ whole genome shotgun (WGS) entry which is preliminary data.</text>
</comment>
<feature type="compositionally biased region" description="Polar residues" evidence="1">
    <location>
        <begin position="122"/>
        <end position="138"/>
    </location>
</feature>
<dbReference type="AlphaFoldDB" id="A0A7J7GZB3"/>
<feature type="compositionally biased region" description="Polar residues" evidence="1">
    <location>
        <begin position="1"/>
        <end position="10"/>
    </location>
</feature>
<organism evidence="2 3">
    <name type="scientific">Camellia sinensis</name>
    <name type="common">Tea plant</name>
    <name type="synonym">Thea sinensis</name>
    <dbReference type="NCBI Taxonomy" id="4442"/>
    <lineage>
        <taxon>Eukaryota</taxon>
        <taxon>Viridiplantae</taxon>
        <taxon>Streptophyta</taxon>
        <taxon>Embryophyta</taxon>
        <taxon>Tracheophyta</taxon>
        <taxon>Spermatophyta</taxon>
        <taxon>Magnoliopsida</taxon>
        <taxon>eudicotyledons</taxon>
        <taxon>Gunneridae</taxon>
        <taxon>Pentapetalae</taxon>
        <taxon>asterids</taxon>
        <taxon>Ericales</taxon>
        <taxon>Theaceae</taxon>
        <taxon>Camellia</taxon>
    </lineage>
</organism>
<name>A0A7J7GZB3_CAMSI</name>
<reference evidence="2 3" key="2">
    <citation type="submission" date="2020-07" db="EMBL/GenBank/DDBJ databases">
        <title>Genome assembly of wild tea tree DASZ reveals pedigree and selection history of tea varieties.</title>
        <authorList>
            <person name="Zhang W."/>
        </authorList>
    </citation>
    <scope>NUCLEOTIDE SEQUENCE [LARGE SCALE GENOMIC DNA]</scope>
    <source>
        <strain evidence="3">cv. G240</strain>
        <tissue evidence="2">Leaf</tissue>
    </source>
</reference>